<evidence type="ECO:0000313" key="2">
    <source>
        <dbReference type="Proteomes" id="UP001595957"/>
    </source>
</evidence>
<name>A0ABV9EUG1_9SPHN</name>
<dbReference type="RefSeq" id="WP_156518404.1">
    <property type="nucleotide sequence ID" value="NZ_JBHSFZ010000001.1"/>
</dbReference>
<sequence>MMLTSIRLNDRALKEEEVPPQLRKIFDKFNKDDRYCGEPHPRDRGEMQALLNEKFARCELEQLTSEGAHVQVLVRCRPSGEQDDVLVTARGNGSLGPNYVTFDVDAIARVTEETGGNYLLVASGRREIIRTGDC</sequence>
<dbReference type="EMBL" id="JBHSFZ010000001">
    <property type="protein sequence ID" value="MFC4592793.1"/>
    <property type="molecule type" value="Genomic_DNA"/>
</dbReference>
<protein>
    <submittedName>
        <fullName evidence="1">Uncharacterized protein</fullName>
    </submittedName>
</protein>
<gene>
    <name evidence="1" type="ORF">ACFO3E_01090</name>
</gene>
<evidence type="ECO:0000313" key="1">
    <source>
        <dbReference type="EMBL" id="MFC4592793.1"/>
    </source>
</evidence>
<keyword evidence="2" id="KW-1185">Reference proteome</keyword>
<accession>A0ABV9EUG1</accession>
<proteinExistence type="predicted"/>
<reference evidence="2" key="1">
    <citation type="journal article" date="2019" name="Int. J. Syst. Evol. Microbiol.">
        <title>The Global Catalogue of Microorganisms (GCM) 10K type strain sequencing project: providing services to taxonomists for standard genome sequencing and annotation.</title>
        <authorList>
            <consortium name="The Broad Institute Genomics Platform"/>
            <consortium name="The Broad Institute Genome Sequencing Center for Infectious Disease"/>
            <person name="Wu L."/>
            <person name="Ma J."/>
        </authorList>
    </citation>
    <scope>NUCLEOTIDE SEQUENCE [LARGE SCALE GENOMIC DNA]</scope>
    <source>
        <strain evidence="2">NBRC 103632</strain>
    </source>
</reference>
<dbReference type="Proteomes" id="UP001595957">
    <property type="component" value="Unassembled WGS sequence"/>
</dbReference>
<comment type="caution">
    <text evidence="1">The sequence shown here is derived from an EMBL/GenBank/DDBJ whole genome shotgun (WGS) entry which is preliminary data.</text>
</comment>
<organism evidence="1 2">
    <name type="scientific">Sphingobium tyrosinilyticum</name>
    <dbReference type="NCBI Taxonomy" id="2715436"/>
    <lineage>
        <taxon>Bacteria</taxon>
        <taxon>Pseudomonadati</taxon>
        <taxon>Pseudomonadota</taxon>
        <taxon>Alphaproteobacteria</taxon>
        <taxon>Sphingomonadales</taxon>
        <taxon>Sphingomonadaceae</taxon>
        <taxon>Sphingobium</taxon>
    </lineage>
</organism>